<dbReference type="GO" id="GO:0000978">
    <property type="term" value="F:RNA polymerase II cis-regulatory region sequence-specific DNA binding"/>
    <property type="evidence" value="ECO:0007669"/>
    <property type="project" value="TreeGrafter"/>
</dbReference>
<dbReference type="EnsemblPlants" id="ORUFI12G05520.1">
    <property type="protein sequence ID" value="ORUFI12G05520.1"/>
    <property type="gene ID" value="ORUFI12G05520"/>
</dbReference>
<reference evidence="9" key="1">
    <citation type="submission" date="2013-06" db="EMBL/GenBank/DDBJ databases">
        <authorList>
            <person name="Zhao Q."/>
        </authorList>
    </citation>
    <scope>NUCLEOTIDE SEQUENCE</scope>
    <source>
        <strain evidence="9">cv. W1943</strain>
    </source>
</reference>
<evidence type="ECO:0000313" key="9">
    <source>
        <dbReference type="Proteomes" id="UP000008022"/>
    </source>
</evidence>
<evidence type="ECO:0000256" key="2">
    <source>
        <dbReference type="ARBA" id="ARBA00005510"/>
    </source>
</evidence>
<keyword evidence="9" id="KW-1185">Reference proteome</keyword>
<dbReference type="GO" id="GO:0005634">
    <property type="term" value="C:nucleus"/>
    <property type="evidence" value="ECO:0007669"/>
    <property type="project" value="UniProtKB-SubCell"/>
</dbReference>
<dbReference type="InterPro" id="IPR045239">
    <property type="entry name" value="bHLH95_bHLH"/>
</dbReference>
<keyword evidence="4" id="KW-0804">Transcription</keyword>
<dbReference type="PANTHER" id="PTHR16223:SF362">
    <property type="entry name" value="OS02G0671300 PROTEIN"/>
    <property type="match status" value="1"/>
</dbReference>
<feature type="domain" description="BHLH" evidence="7">
    <location>
        <begin position="107"/>
        <end position="156"/>
    </location>
</feature>
<evidence type="ECO:0000256" key="6">
    <source>
        <dbReference type="SAM" id="MobiDB-lite"/>
    </source>
</evidence>
<comment type="subcellular location">
    <subcellularLocation>
        <location evidence="1">Nucleus</location>
    </subcellularLocation>
</comment>
<dbReference type="InterPro" id="IPR011598">
    <property type="entry name" value="bHLH_dom"/>
</dbReference>
<dbReference type="STRING" id="4529.A0A0E0REL5"/>
<dbReference type="Proteomes" id="UP000008022">
    <property type="component" value="Unassembled WGS sequence"/>
</dbReference>
<keyword evidence="5" id="KW-0539">Nucleus</keyword>
<keyword evidence="3" id="KW-0805">Transcription regulation</keyword>
<feature type="region of interest" description="Disordered" evidence="6">
    <location>
        <begin position="199"/>
        <end position="227"/>
    </location>
</feature>
<dbReference type="InterPro" id="IPR036638">
    <property type="entry name" value="HLH_DNA-bd_sf"/>
</dbReference>
<sequence length="227" mass="24390">MASPFFPRMQRVASGLRAGHDRRGRYSGMGATGGVIDSCPIARSRSVPAAYGGGEGIFKYIEGLPLTSPDVSSFSGHRSATAEELMSTDTREQEITWLARSCSSSGSDPNKKKSEHQSPKVNLGEKIMALQQIMSPFGKTDTASVLLETITYIKFLHGTDAFNVFIWIDAGAESTAFLDGGSIEEAPCISARLPSWERSGGMDTSVKKGGVRTREQGMQIGKHHSAN</sequence>
<evidence type="ECO:0000256" key="4">
    <source>
        <dbReference type="ARBA" id="ARBA00023163"/>
    </source>
</evidence>
<dbReference type="GO" id="GO:0046983">
    <property type="term" value="F:protein dimerization activity"/>
    <property type="evidence" value="ECO:0007669"/>
    <property type="project" value="InterPro"/>
</dbReference>
<protein>
    <recommendedName>
        <fullName evidence="7">BHLH domain-containing protein</fullName>
    </recommendedName>
</protein>
<evidence type="ECO:0000259" key="7">
    <source>
        <dbReference type="PROSITE" id="PS50888"/>
    </source>
</evidence>
<organism evidence="8 9">
    <name type="scientific">Oryza rufipogon</name>
    <name type="common">Brownbeard rice</name>
    <name type="synonym">Asian wild rice</name>
    <dbReference type="NCBI Taxonomy" id="4529"/>
    <lineage>
        <taxon>Eukaryota</taxon>
        <taxon>Viridiplantae</taxon>
        <taxon>Streptophyta</taxon>
        <taxon>Embryophyta</taxon>
        <taxon>Tracheophyta</taxon>
        <taxon>Spermatophyta</taxon>
        <taxon>Magnoliopsida</taxon>
        <taxon>Liliopsida</taxon>
        <taxon>Poales</taxon>
        <taxon>Poaceae</taxon>
        <taxon>BOP clade</taxon>
        <taxon>Oryzoideae</taxon>
        <taxon>Oryzeae</taxon>
        <taxon>Oryzinae</taxon>
        <taxon>Oryza</taxon>
    </lineage>
</organism>
<dbReference type="CDD" id="cd11393">
    <property type="entry name" value="bHLH_AtbHLH_like"/>
    <property type="match status" value="1"/>
</dbReference>
<dbReference type="PANTHER" id="PTHR16223">
    <property type="entry name" value="TRANSCRIPTION FACTOR BHLH83-RELATED"/>
    <property type="match status" value="1"/>
</dbReference>
<dbReference type="Gramene" id="ORUFI12G05520.1">
    <property type="protein sequence ID" value="ORUFI12G05520.1"/>
    <property type="gene ID" value="ORUFI12G05520"/>
</dbReference>
<dbReference type="OMA" id="CPIAYGG"/>
<dbReference type="SUPFAM" id="SSF47459">
    <property type="entry name" value="HLH, helix-loop-helix DNA-binding domain"/>
    <property type="match status" value="1"/>
</dbReference>
<comment type="similarity">
    <text evidence="2">Belongs to the bHLH protein family.</text>
</comment>
<reference evidence="8" key="2">
    <citation type="submission" date="2015-06" db="UniProtKB">
        <authorList>
            <consortium name="EnsemblPlants"/>
        </authorList>
    </citation>
    <scope>IDENTIFICATION</scope>
</reference>
<dbReference type="PROSITE" id="PS50888">
    <property type="entry name" value="BHLH"/>
    <property type="match status" value="1"/>
</dbReference>
<dbReference type="GO" id="GO:0000981">
    <property type="term" value="F:DNA-binding transcription factor activity, RNA polymerase II-specific"/>
    <property type="evidence" value="ECO:0007669"/>
    <property type="project" value="TreeGrafter"/>
</dbReference>
<name>A0A0E0REL5_ORYRU</name>
<accession>A0A0E0REL5</accession>
<proteinExistence type="inferred from homology"/>
<feature type="compositionally biased region" description="Basic and acidic residues" evidence="6">
    <location>
        <begin position="109"/>
        <end position="118"/>
    </location>
</feature>
<evidence type="ECO:0000256" key="1">
    <source>
        <dbReference type="ARBA" id="ARBA00004123"/>
    </source>
</evidence>
<dbReference type="InterPro" id="IPR045843">
    <property type="entry name" value="IND-like"/>
</dbReference>
<evidence type="ECO:0000256" key="5">
    <source>
        <dbReference type="ARBA" id="ARBA00023242"/>
    </source>
</evidence>
<feature type="region of interest" description="Disordered" evidence="6">
    <location>
        <begin position="101"/>
        <end position="121"/>
    </location>
</feature>
<evidence type="ECO:0000256" key="3">
    <source>
        <dbReference type="ARBA" id="ARBA00023015"/>
    </source>
</evidence>
<dbReference type="AlphaFoldDB" id="A0A0E0REL5"/>
<dbReference type="HOGENOM" id="CLU_106483_0_0_1"/>
<evidence type="ECO:0000313" key="8">
    <source>
        <dbReference type="EnsemblPlants" id="ORUFI12G05520.1"/>
    </source>
</evidence>